<evidence type="ECO:0000256" key="3">
    <source>
        <dbReference type="ARBA" id="ARBA00023157"/>
    </source>
</evidence>
<dbReference type="EMBL" id="JAHSPG010000015">
    <property type="protein sequence ID" value="MBV4359256.1"/>
    <property type="molecule type" value="Genomic_DNA"/>
</dbReference>
<feature type="domain" description="Thioredoxin" evidence="6">
    <location>
        <begin position="444"/>
        <end position="587"/>
    </location>
</feature>
<dbReference type="GO" id="GO:0016491">
    <property type="term" value="F:oxidoreductase activity"/>
    <property type="evidence" value="ECO:0007669"/>
    <property type="project" value="InterPro"/>
</dbReference>
<dbReference type="Proteomes" id="UP000812270">
    <property type="component" value="Unassembled WGS sequence"/>
</dbReference>
<dbReference type="InterPro" id="IPR050553">
    <property type="entry name" value="Thioredoxin_ResA/DsbE_sf"/>
</dbReference>
<sequence>MQSVIKKSLVGALMFVAISVSGQSSTHIVTGVVTEKVNADLWVNKLDGNKIQRVAEYKISPSNGSFLFAIPKDSASLYRFQLNVMKPHGRHFTNDKICLVTLPLSPDKDYSLSITPSKFDSLQKKGWEVKQLATSPKFALVAGSVKNVTISMVSLNTVSEGELKNVTTVTTNSKGEFAIPVNVKSKGFYYLVSPRWKSRFYLQPLDNLQVEVDNKTGFLSSVNGSLVNQILYNWQQLTLPVTSYGYNLSTFNSDNFDLTSYVNNYKKLQPSMDAFVKDIDIKDNAVKTQIREALCIDKELAPINLLFQLSAKKIGAYRPQPKDFNDVPDFYKTFIQPGKFNTTSLLKIGETRQYMKLYALLNVGALPKEKKDQLSKGEKLKLMINSISNDTLKSYLFKDQMDQIEINNLSEFREIFEPLKKYAKLSPANEAYKGIFAAYAGDTAFIGKSAYDFSLPDSTGKMVSMKDFKGRVVLIDVWATWCGPCKAQMPFLKEIEEEYAGNKNIVFVGISLDKMDARQKWMNMVNEKQLGGVQLIDDFGKAFGRKYQLTAIPRFMLIDKHGKWIEIRCPKPEAKEDLKKYIDKALLGNSEQLPMANGW</sequence>
<comment type="subcellular location">
    <subcellularLocation>
        <location evidence="1">Cell envelope</location>
    </subcellularLocation>
</comment>
<keyword evidence="3" id="KW-1015">Disulfide bond</keyword>
<dbReference type="InterPro" id="IPR017937">
    <property type="entry name" value="Thioredoxin_CS"/>
</dbReference>
<dbReference type="GO" id="GO:0030313">
    <property type="term" value="C:cell envelope"/>
    <property type="evidence" value="ECO:0007669"/>
    <property type="project" value="UniProtKB-SubCell"/>
</dbReference>
<evidence type="ECO:0000256" key="1">
    <source>
        <dbReference type="ARBA" id="ARBA00004196"/>
    </source>
</evidence>
<gene>
    <name evidence="7" type="ORF">KTO63_18960</name>
</gene>
<proteinExistence type="predicted"/>
<protein>
    <submittedName>
        <fullName evidence="7">TlpA family protein disulfide reductase</fullName>
    </submittedName>
</protein>
<feature type="chain" id="PRO_5039250216" evidence="5">
    <location>
        <begin position="23"/>
        <end position="599"/>
    </location>
</feature>
<dbReference type="InterPro" id="IPR013740">
    <property type="entry name" value="Redoxin"/>
</dbReference>
<evidence type="ECO:0000256" key="4">
    <source>
        <dbReference type="ARBA" id="ARBA00023284"/>
    </source>
</evidence>
<dbReference type="PANTHER" id="PTHR42852:SF6">
    <property type="entry name" value="THIOL:DISULFIDE INTERCHANGE PROTEIN DSBE"/>
    <property type="match status" value="1"/>
</dbReference>
<dbReference type="PROSITE" id="PS51352">
    <property type="entry name" value="THIOREDOXIN_2"/>
    <property type="match status" value="1"/>
</dbReference>
<feature type="signal peptide" evidence="5">
    <location>
        <begin position="1"/>
        <end position="22"/>
    </location>
</feature>
<evidence type="ECO:0000256" key="5">
    <source>
        <dbReference type="SAM" id="SignalP"/>
    </source>
</evidence>
<reference evidence="7" key="1">
    <citation type="submission" date="2021-06" db="EMBL/GenBank/DDBJ databases">
        <authorList>
            <person name="Huq M.A."/>
        </authorList>
    </citation>
    <scope>NUCLEOTIDE SEQUENCE</scope>
    <source>
        <strain evidence="7">MAH-26</strain>
    </source>
</reference>
<keyword evidence="2" id="KW-0201">Cytochrome c-type biogenesis</keyword>
<evidence type="ECO:0000256" key="2">
    <source>
        <dbReference type="ARBA" id="ARBA00022748"/>
    </source>
</evidence>
<dbReference type="AlphaFoldDB" id="A0A9E2SA45"/>
<keyword evidence="4" id="KW-0676">Redox-active center</keyword>
<dbReference type="PANTHER" id="PTHR42852">
    <property type="entry name" value="THIOL:DISULFIDE INTERCHANGE PROTEIN DSBE"/>
    <property type="match status" value="1"/>
</dbReference>
<evidence type="ECO:0000313" key="7">
    <source>
        <dbReference type="EMBL" id="MBV4359256.1"/>
    </source>
</evidence>
<evidence type="ECO:0000313" key="8">
    <source>
        <dbReference type="Proteomes" id="UP000812270"/>
    </source>
</evidence>
<dbReference type="CDD" id="cd02966">
    <property type="entry name" value="TlpA_like_family"/>
    <property type="match status" value="1"/>
</dbReference>
<keyword evidence="5" id="KW-0732">Signal</keyword>
<accession>A0A9E2SA45</accession>
<dbReference type="RefSeq" id="WP_217793279.1">
    <property type="nucleotide sequence ID" value="NZ_JAHSPG010000015.1"/>
</dbReference>
<dbReference type="InterPro" id="IPR013766">
    <property type="entry name" value="Thioredoxin_domain"/>
</dbReference>
<name>A0A9E2SA45_9BACT</name>
<dbReference type="Pfam" id="PF08534">
    <property type="entry name" value="Redoxin"/>
    <property type="match status" value="1"/>
</dbReference>
<dbReference type="GO" id="GO:0017004">
    <property type="term" value="P:cytochrome complex assembly"/>
    <property type="evidence" value="ECO:0007669"/>
    <property type="project" value="UniProtKB-KW"/>
</dbReference>
<comment type="caution">
    <text evidence="7">The sequence shown here is derived from an EMBL/GenBank/DDBJ whole genome shotgun (WGS) entry which is preliminary data.</text>
</comment>
<organism evidence="7 8">
    <name type="scientific">Pinibacter aurantiacus</name>
    <dbReference type="NCBI Taxonomy" id="2851599"/>
    <lineage>
        <taxon>Bacteria</taxon>
        <taxon>Pseudomonadati</taxon>
        <taxon>Bacteroidota</taxon>
        <taxon>Chitinophagia</taxon>
        <taxon>Chitinophagales</taxon>
        <taxon>Chitinophagaceae</taxon>
        <taxon>Pinibacter</taxon>
    </lineage>
</organism>
<dbReference type="PROSITE" id="PS00194">
    <property type="entry name" value="THIOREDOXIN_1"/>
    <property type="match status" value="1"/>
</dbReference>
<evidence type="ECO:0000259" key="6">
    <source>
        <dbReference type="PROSITE" id="PS51352"/>
    </source>
</evidence>
<keyword evidence="8" id="KW-1185">Reference proteome</keyword>